<dbReference type="InterPro" id="IPR001296">
    <property type="entry name" value="Glyco_trans_1"/>
</dbReference>
<dbReference type="Gene3D" id="2.60.120.200">
    <property type="match status" value="1"/>
</dbReference>
<evidence type="ECO:0000313" key="4">
    <source>
        <dbReference type="EMBL" id="MDA7026711.1"/>
    </source>
</evidence>
<dbReference type="SMART" id="SM00560">
    <property type="entry name" value="LamGL"/>
    <property type="match status" value="1"/>
</dbReference>
<dbReference type="SUPFAM" id="SSF49899">
    <property type="entry name" value="Concanavalin A-like lectins/glucanases"/>
    <property type="match status" value="1"/>
</dbReference>
<dbReference type="Pfam" id="PF13385">
    <property type="entry name" value="Laminin_G_3"/>
    <property type="match status" value="1"/>
</dbReference>
<sequence>MLHYDFLSFRENSKMIIKQQFNEIKNTFTIEFWAKPDVEVKERRYVITPASSEKMDSSQASVGVSLGKNNITVYEHGVPLPIALTFNFPSPLHEWTHIAIVYLERRPLLYINGQLVAKGEAGLAQTVVPSGIFGGDGSKSYVGKLTDIRIWNVAKTQLEICEQMTCKLTGNEPGLFGYWKLNEGTGMIAYDLTTNKHDAMIDGAIWDKKRLNILFTFFVPSGGVETLNRQRLYALNQSGVKCDFLYLQEGTGLQNKVDTSIYVTNDMEEIQKIISFQNYDAIVISSDLLLMKTIKEFGYEGLLIYEVQGLGNNKQYVDEFLKVHAYSIINQYCDAILYPQTPHLQQAFKKYFPTKKQFCFHNCFNTKDFKYRALPKQKETIIGWVGRLEENKNWRDFLSIGAKIIEEDLSVRLWMFEDSTLAKESERNAFEEKIAELNIRPYLTVYANQPHQKMADFFSMIGDSGGFLCSTSKVEGFGYAVLEAMACKCPVLSTDSDGVRSFIKHNVTGKFFELGNINQAVQEGKELISNVSLREEIRLNAVQHIETQFAPDLYAKKFLNMIDDLKGNK</sequence>
<dbReference type="EMBL" id="JAQKAB010000005">
    <property type="protein sequence ID" value="MDA7026711.1"/>
    <property type="molecule type" value="Genomic_DNA"/>
</dbReference>
<dbReference type="PANTHER" id="PTHR45947:SF3">
    <property type="entry name" value="SULFOQUINOVOSYL TRANSFERASE SQD2"/>
    <property type="match status" value="1"/>
</dbReference>
<accession>A0ABT4X355</accession>
<dbReference type="PANTHER" id="PTHR45947">
    <property type="entry name" value="SULFOQUINOVOSYL TRANSFERASE SQD2"/>
    <property type="match status" value="1"/>
</dbReference>
<dbReference type="Proteomes" id="UP001211894">
    <property type="component" value="Unassembled WGS sequence"/>
</dbReference>
<dbReference type="InterPro" id="IPR006558">
    <property type="entry name" value="LamG-like"/>
</dbReference>
<keyword evidence="5" id="KW-1185">Reference proteome</keyword>
<dbReference type="Pfam" id="PF00534">
    <property type="entry name" value="Glycos_transf_1"/>
    <property type="match status" value="1"/>
</dbReference>
<keyword evidence="4" id="KW-0808">Transferase</keyword>
<dbReference type="InterPro" id="IPR050194">
    <property type="entry name" value="Glycosyltransferase_grp1"/>
</dbReference>
<evidence type="ECO:0000256" key="1">
    <source>
        <dbReference type="ARBA" id="ARBA00022729"/>
    </source>
</evidence>
<dbReference type="EC" id="2.4.-.-" evidence="4"/>
<organism evidence="4 5">
    <name type="scientific">Bacillus changyiensis</name>
    <dbReference type="NCBI Taxonomy" id="3004103"/>
    <lineage>
        <taxon>Bacteria</taxon>
        <taxon>Bacillati</taxon>
        <taxon>Bacillota</taxon>
        <taxon>Bacilli</taxon>
        <taxon>Bacillales</taxon>
        <taxon>Bacillaceae</taxon>
        <taxon>Bacillus</taxon>
    </lineage>
</organism>
<keyword evidence="1" id="KW-0732">Signal</keyword>
<dbReference type="GO" id="GO:0016757">
    <property type="term" value="F:glycosyltransferase activity"/>
    <property type="evidence" value="ECO:0007669"/>
    <property type="project" value="UniProtKB-KW"/>
</dbReference>
<protein>
    <submittedName>
        <fullName evidence="4">Glycosyltransferase</fullName>
        <ecNumber evidence="4">2.4.-.-</ecNumber>
    </submittedName>
</protein>
<dbReference type="SUPFAM" id="SSF53756">
    <property type="entry name" value="UDP-Glycosyltransferase/glycogen phosphorylase"/>
    <property type="match status" value="1"/>
</dbReference>
<proteinExistence type="predicted"/>
<keyword evidence="4" id="KW-0328">Glycosyltransferase</keyword>
<evidence type="ECO:0000313" key="5">
    <source>
        <dbReference type="Proteomes" id="UP001211894"/>
    </source>
</evidence>
<evidence type="ECO:0000259" key="3">
    <source>
        <dbReference type="SMART" id="SM00560"/>
    </source>
</evidence>
<dbReference type="InterPro" id="IPR013320">
    <property type="entry name" value="ConA-like_dom_sf"/>
</dbReference>
<dbReference type="Gene3D" id="3.40.50.2000">
    <property type="entry name" value="Glycogen Phosphorylase B"/>
    <property type="match status" value="2"/>
</dbReference>
<reference evidence="4 5" key="1">
    <citation type="submission" date="2023-01" db="EMBL/GenBank/DDBJ databases">
        <title>Bacillus changyiensis sp. nov., isolated from a coastal deposit.</title>
        <authorList>
            <person name="Xiao G."/>
            <person name="Lai Q."/>
            <person name="Hu Z."/>
            <person name="Shao Z."/>
        </authorList>
    </citation>
    <scope>NUCLEOTIDE SEQUENCE [LARGE SCALE GENOMIC DNA]</scope>
    <source>
        <strain evidence="4 5">CLL-7-23</strain>
    </source>
</reference>
<evidence type="ECO:0000256" key="2">
    <source>
        <dbReference type="ARBA" id="ARBA00023157"/>
    </source>
</evidence>
<feature type="domain" description="LamG-like jellyroll fold" evidence="3">
    <location>
        <begin position="26"/>
        <end position="158"/>
    </location>
</feature>
<dbReference type="CDD" id="cd03801">
    <property type="entry name" value="GT4_PimA-like"/>
    <property type="match status" value="1"/>
</dbReference>
<comment type="caution">
    <text evidence="4">The sequence shown here is derived from an EMBL/GenBank/DDBJ whole genome shotgun (WGS) entry which is preliminary data.</text>
</comment>
<dbReference type="RefSeq" id="WP_271340562.1">
    <property type="nucleotide sequence ID" value="NZ_JAQKAB010000005.1"/>
</dbReference>
<name>A0ABT4X355_9BACI</name>
<gene>
    <name evidence="4" type="ORF">PJ311_08835</name>
</gene>
<keyword evidence="2" id="KW-1015">Disulfide bond</keyword>